<gene>
    <name evidence="9" type="ORF">FHS32_007084</name>
</gene>
<organism evidence="9 10">
    <name type="scientific">Streptomyces griseoloalbus</name>
    <dbReference type="NCBI Taxonomy" id="67303"/>
    <lineage>
        <taxon>Bacteria</taxon>
        <taxon>Bacillati</taxon>
        <taxon>Actinomycetota</taxon>
        <taxon>Actinomycetes</taxon>
        <taxon>Kitasatosporales</taxon>
        <taxon>Streptomycetaceae</taxon>
        <taxon>Streptomyces</taxon>
    </lineage>
</organism>
<feature type="transmembrane region" description="Helical" evidence="7">
    <location>
        <begin position="370"/>
        <end position="396"/>
    </location>
</feature>
<evidence type="ECO:0000313" key="10">
    <source>
        <dbReference type="Proteomes" id="UP000568022"/>
    </source>
</evidence>
<dbReference type="InterPro" id="IPR010290">
    <property type="entry name" value="TM_effector"/>
</dbReference>
<evidence type="ECO:0000313" key="9">
    <source>
        <dbReference type="EMBL" id="MBB5130287.1"/>
    </source>
</evidence>
<feature type="transmembrane region" description="Helical" evidence="7">
    <location>
        <begin position="32"/>
        <end position="52"/>
    </location>
</feature>
<dbReference type="GO" id="GO:0005886">
    <property type="term" value="C:plasma membrane"/>
    <property type="evidence" value="ECO:0007669"/>
    <property type="project" value="UniProtKB-SubCell"/>
</dbReference>
<dbReference type="Proteomes" id="UP000568022">
    <property type="component" value="Unassembled WGS sequence"/>
</dbReference>
<reference evidence="9 10" key="1">
    <citation type="submission" date="2020-08" db="EMBL/GenBank/DDBJ databases">
        <title>Genomic Encyclopedia of Type Strains, Phase III (KMG-III): the genomes of soil and plant-associated and newly described type strains.</title>
        <authorList>
            <person name="Whitman W."/>
        </authorList>
    </citation>
    <scope>NUCLEOTIDE SEQUENCE [LARGE SCALE GENOMIC DNA]</scope>
    <source>
        <strain evidence="9 10">CECT 3226</strain>
    </source>
</reference>
<keyword evidence="2" id="KW-0813">Transport</keyword>
<dbReference type="PANTHER" id="PTHR23513">
    <property type="entry name" value="INTEGRAL MEMBRANE EFFLUX PROTEIN-RELATED"/>
    <property type="match status" value="1"/>
</dbReference>
<keyword evidence="6 7" id="KW-0472">Membrane</keyword>
<evidence type="ECO:0000256" key="7">
    <source>
        <dbReference type="SAM" id="Phobius"/>
    </source>
</evidence>
<dbReference type="Pfam" id="PF05977">
    <property type="entry name" value="MFS_3"/>
    <property type="match status" value="1"/>
</dbReference>
<comment type="caution">
    <text evidence="9">The sequence shown here is derived from an EMBL/GenBank/DDBJ whole genome shotgun (WGS) entry which is preliminary data.</text>
</comment>
<feature type="transmembrane region" description="Helical" evidence="7">
    <location>
        <begin position="336"/>
        <end position="358"/>
    </location>
</feature>
<comment type="subcellular location">
    <subcellularLocation>
        <location evidence="1">Cell membrane</location>
        <topology evidence="1">Multi-pass membrane protein</topology>
    </subcellularLocation>
</comment>
<feature type="transmembrane region" description="Helical" evidence="7">
    <location>
        <begin position="244"/>
        <end position="271"/>
    </location>
</feature>
<feature type="domain" description="Major facilitator superfamily (MFS) profile" evidence="8">
    <location>
        <begin position="16"/>
        <end position="424"/>
    </location>
</feature>
<keyword evidence="3" id="KW-1003">Cell membrane</keyword>
<evidence type="ECO:0000256" key="4">
    <source>
        <dbReference type="ARBA" id="ARBA00022692"/>
    </source>
</evidence>
<dbReference type="CDD" id="cd06173">
    <property type="entry name" value="MFS_MefA_like"/>
    <property type="match status" value="1"/>
</dbReference>
<keyword evidence="5 7" id="KW-1133">Transmembrane helix</keyword>
<dbReference type="PROSITE" id="PS50850">
    <property type="entry name" value="MFS"/>
    <property type="match status" value="1"/>
</dbReference>
<evidence type="ECO:0000256" key="3">
    <source>
        <dbReference type="ARBA" id="ARBA00022475"/>
    </source>
</evidence>
<proteinExistence type="predicted"/>
<dbReference type="GO" id="GO:0022857">
    <property type="term" value="F:transmembrane transporter activity"/>
    <property type="evidence" value="ECO:0007669"/>
    <property type="project" value="InterPro"/>
</dbReference>
<dbReference type="SUPFAM" id="SSF103473">
    <property type="entry name" value="MFS general substrate transporter"/>
    <property type="match status" value="1"/>
</dbReference>
<sequence>MTEQQAAETEPAPRQRLPRALTPFRLAGYRRLAVALALSTFASGVWAVAQVWQVVHIGGGPPQLSVVSTSAAVGVLLPALLAGVVADRVPQKPILLCVAAVEVLGMGLIAVLALSASVQLWHLATVALVTGLARAFYYPAYNAWLPALVPESDLMAVNGFEGMVRPTIGQAVGPGVAGVVVGTLSPGAALGIAALAGLAGMAALAMVPLTPVRREHDEAHDAHPVRSAVSDMREGYGYVLHTPWLLATLLFASVMILMMAGPVEVLIPFLIKDRLGGGAGDHAWVMAAYGLGGAVGSLVMASVRMPRRYLTVMTLMWGTSCLPLAAVGYAGHLYVVIAAAFLLSALFAAASVIWGTLLQRRVPPHMLGRLAALDSFVSISLMPVSMALAGPVAAAIGTRTTFLVAAVVPVLAAVLAAVAAKLPSDEVAHPLKD</sequence>
<dbReference type="InterPro" id="IPR020846">
    <property type="entry name" value="MFS_dom"/>
</dbReference>
<feature type="transmembrane region" description="Helical" evidence="7">
    <location>
        <begin position="283"/>
        <end position="303"/>
    </location>
</feature>
<protein>
    <submittedName>
        <fullName evidence="9">MFS family permease</fullName>
    </submittedName>
</protein>
<feature type="transmembrane region" description="Helical" evidence="7">
    <location>
        <begin position="402"/>
        <end position="422"/>
    </location>
</feature>
<dbReference type="PANTHER" id="PTHR23513:SF11">
    <property type="entry name" value="STAPHYLOFERRIN A TRANSPORTER"/>
    <property type="match status" value="1"/>
</dbReference>
<evidence type="ECO:0000256" key="6">
    <source>
        <dbReference type="ARBA" id="ARBA00023136"/>
    </source>
</evidence>
<dbReference type="AlphaFoldDB" id="A0A7W8BWK4"/>
<keyword evidence="4 7" id="KW-0812">Transmembrane</keyword>
<accession>A0A7W8BWK4</accession>
<feature type="transmembrane region" description="Helical" evidence="7">
    <location>
        <begin position="64"/>
        <end position="86"/>
    </location>
</feature>
<feature type="transmembrane region" description="Helical" evidence="7">
    <location>
        <begin position="93"/>
        <end position="114"/>
    </location>
</feature>
<evidence type="ECO:0000259" key="8">
    <source>
        <dbReference type="PROSITE" id="PS50850"/>
    </source>
</evidence>
<evidence type="ECO:0000256" key="2">
    <source>
        <dbReference type="ARBA" id="ARBA00022448"/>
    </source>
</evidence>
<keyword evidence="10" id="KW-1185">Reference proteome</keyword>
<name>A0A7W8BWK4_9ACTN</name>
<dbReference type="EMBL" id="JACHJE010000035">
    <property type="protein sequence ID" value="MBB5130287.1"/>
    <property type="molecule type" value="Genomic_DNA"/>
</dbReference>
<feature type="transmembrane region" description="Helical" evidence="7">
    <location>
        <begin position="188"/>
        <end position="207"/>
    </location>
</feature>
<dbReference type="InterPro" id="IPR036259">
    <property type="entry name" value="MFS_trans_sf"/>
</dbReference>
<dbReference type="Gene3D" id="1.20.1250.20">
    <property type="entry name" value="MFS general substrate transporter like domains"/>
    <property type="match status" value="1"/>
</dbReference>
<evidence type="ECO:0000256" key="1">
    <source>
        <dbReference type="ARBA" id="ARBA00004651"/>
    </source>
</evidence>
<feature type="transmembrane region" description="Helical" evidence="7">
    <location>
        <begin position="310"/>
        <end position="330"/>
    </location>
</feature>
<evidence type="ECO:0000256" key="5">
    <source>
        <dbReference type="ARBA" id="ARBA00022989"/>
    </source>
</evidence>